<sequence>MDVGQTLGGQGRIDTMPGVGEREAPPLGDLMPWAVGPLRLGRAWVMAPDAASLGARWERLTGAEDEAARAALFRPTRARTPHSSVPQLPGQATSTARLAREDGPCPEPVRIAHGPFDRQWLIPDHRLLDAARPELWRVADDRQIHVVEAAGPDPDPVLTFSALLPDGHSPAGRPGRIRPLYRRPGGQEPNLAPGLLDHLTTRLGRPVTAEEFLAWTAATARGAPCAVPLTADPELWESGVELGRRALWLHTRGAHSGERPRMPGGRRPYVRAALPSSGLPDSLDYGPDEEALMLGEGRISPVPQAAWDFRAGGVRVLETWFEQRTAAREPGTLEAIGPAGWPSTWTSELLELITVLALLAELRPELRALADRVADGSLIDTAELREAGVLPVPGAARRPASVLDHHEEGPEGQFALL</sequence>
<keyword evidence="4" id="KW-1185">Reference proteome</keyword>
<name>A0ABP3ZV64_9ACTN</name>
<dbReference type="InterPro" id="IPR041635">
    <property type="entry name" value="Type_ISP_LLaBIII_C"/>
</dbReference>
<feature type="domain" description="Type ISP restriction-modification enzyme LLaBIII C-terminal specificity" evidence="2">
    <location>
        <begin position="29"/>
        <end position="220"/>
    </location>
</feature>
<reference evidence="4" key="1">
    <citation type="journal article" date="2019" name="Int. J. Syst. Evol. Microbiol.">
        <title>The Global Catalogue of Microorganisms (GCM) 10K type strain sequencing project: providing services to taxonomists for standard genome sequencing and annotation.</title>
        <authorList>
            <consortium name="The Broad Institute Genomics Platform"/>
            <consortium name="The Broad Institute Genome Sequencing Center for Infectious Disease"/>
            <person name="Wu L."/>
            <person name="Ma J."/>
        </authorList>
    </citation>
    <scope>NUCLEOTIDE SEQUENCE [LARGE SCALE GENOMIC DNA]</scope>
    <source>
        <strain evidence="4">JCM 11444</strain>
    </source>
</reference>
<evidence type="ECO:0000313" key="4">
    <source>
        <dbReference type="Proteomes" id="UP001500418"/>
    </source>
</evidence>
<accession>A0ABP3ZV64</accession>
<feature type="domain" description="Type ISP restriction-modification enzyme LLaBIII C-terminal specificity" evidence="2">
    <location>
        <begin position="227"/>
        <end position="352"/>
    </location>
</feature>
<feature type="region of interest" description="Disordered" evidence="1">
    <location>
        <begin position="1"/>
        <end position="25"/>
    </location>
</feature>
<organism evidence="3 4">
    <name type="scientific">Streptomyces rhizosphaericus</name>
    <dbReference type="NCBI Taxonomy" id="114699"/>
    <lineage>
        <taxon>Bacteria</taxon>
        <taxon>Bacillati</taxon>
        <taxon>Actinomycetota</taxon>
        <taxon>Actinomycetes</taxon>
        <taxon>Kitasatosporales</taxon>
        <taxon>Streptomycetaceae</taxon>
        <taxon>Streptomyces</taxon>
        <taxon>Streptomyces violaceusniger group</taxon>
    </lineage>
</organism>
<evidence type="ECO:0000259" key="2">
    <source>
        <dbReference type="Pfam" id="PF18135"/>
    </source>
</evidence>
<dbReference type="Pfam" id="PF18135">
    <property type="entry name" value="Type_ISP_C"/>
    <property type="match status" value="2"/>
</dbReference>
<evidence type="ECO:0000256" key="1">
    <source>
        <dbReference type="SAM" id="MobiDB-lite"/>
    </source>
</evidence>
<proteinExistence type="predicted"/>
<dbReference type="EMBL" id="BAAAID010000012">
    <property type="protein sequence ID" value="GAA0926073.1"/>
    <property type="molecule type" value="Genomic_DNA"/>
</dbReference>
<gene>
    <name evidence="3" type="ORF">GCM10009575_025080</name>
</gene>
<comment type="caution">
    <text evidence="3">The sequence shown here is derived from an EMBL/GenBank/DDBJ whole genome shotgun (WGS) entry which is preliminary data.</text>
</comment>
<evidence type="ECO:0000313" key="3">
    <source>
        <dbReference type="EMBL" id="GAA0926073.1"/>
    </source>
</evidence>
<dbReference type="Proteomes" id="UP001500418">
    <property type="component" value="Unassembled WGS sequence"/>
</dbReference>
<protein>
    <recommendedName>
        <fullName evidence="2">Type ISP restriction-modification enzyme LLaBIII C-terminal specificity domain-containing protein</fullName>
    </recommendedName>
</protein>
<feature type="compositionally biased region" description="Gly residues" evidence="1">
    <location>
        <begin position="1"/>
        <end position="11"/>
    </location>
</feature>